<gene>
    <name evidence="3" type="ordered locus">Sinac_4431</name>
</gene>
<keyword evidence="2" id="KW-1133">Transmembrane helix</keyword>
<dbReference type="HOGENOM" id="CLU_2411590_0_0_0"/>
<dbReference type="Proteomes" id="UP000010798">
    <property type="component" value="Chromosome"/>
</dbReference>
<feature type="transmembrane region" description="Helical" evidence="2">
    <location>
        <begin position="6"/>
        <end position="22"/>
    </location>
</feature>
<dbReference type="EMBL" id="CP003364">
    <property type="protein sequence ID" value="AGA28620.1"/>
    <property type="molecule type" value="Genomic_DNA"/>
</dbReference>
<feature type="region of interest" description="Disordered" evidence="1">
    <location>
        <begin position="31"/>
        <end position="92"/>
    </location>
</feature>
<dbReference type="KEGG" id="saci:Sinac_4431"/>
<keyword evidence="2" id="KW-0812">Transmembrane</keyword>
<evidence type="ECO:0000256" key="2">
    <source>
        <dbReference type="SAM" id="Phobius"/>
    </source>
</evidence>
<dbReference type="AlphaFoldDB" id="L0DID1"/>
<accession>L0DID1</accession>
<evidence type="ECO:0000313" key="3">
    <source>
        <dbReference type="EMBL" id="AGA28620.1"/>
    </source>
</evidence>
<organism evidence="3 4">
    <name type="scientific">Singulisphaera acidiphila (strain ATCC BAA-1392 / DSM 18658 / VKM B-2454 / MOB10)</name>
    <dbReference type="NCBI Taxonomy" id="886293"/>
    <lineage>
        <taxon>Bacteria</taxon>
        <taxon>Pseudomonadati</taxon>
        <taxon>Planctomycetota</taxon>
        <taxon>Planctomycetia</taxon>
        <taxon>Isosphaerales</taxon>
        <taxon>Isosphaeraceae</taxon>
        <taxon>Singulisphaera</taxon>
    </lineage>
</organism>
<sequence>MQIKLHLIAVAAGIIAATFFINENKERRVVGRETDAPRPTLDALTGVCKAQPEESPGPEMDRGPGSNLSSLGINGPIDRRTGPLALHRWANH</sequence>
<keyword evidence="2" id="KW-0472">Membrane</keyword>
<keyword evidence="4" id="KW-1185">Reference proteome</keyword>
<protein>
    <submittedName>
        <fullName evidence="3">Uncharacterized protein</fullName>
    </submittedName>
</protein>
<proteinExistence type="predicted"/>
<reference evidence="3 4" key="1">
    <citation type="submission" date="2012-02" db="EMBL/GenBank/DDBJ databases">
        <title>Complete sequence of chromosome of Singulisphaera acidiphila DSM 18658.</title>
        <authorList>
            <consortium name="US DOE Joint Genome Institute (JGI-PGF)"/>
            <person name="Lucas S."/>
            <person name="Copeland A."/>
            <person name="Lapidus A."/>
            <person name="Glavina del Rio T."/>
            <person name="Dalin E."/>
            <person name="Tice H."/>
            <person name="Bruce D."/>
            <person name="Goodwin L."/>
            <person name="Pitluck S."/>
            <person name="Peters L."/>
            <person name="Ovchinnikova G."/>
            <person name="Chertkov O."/>
            <person name="Kyrpides N."/>
            <person name="Mavromatis K."/>
            <person name="Ivanova N."/>
            <person name="Brettin T."/>
            <person name="Detter J.C."/>
            <person name="Han C."/>
            <person name="Larimer F."/>
            <person name="Land M."/>
            <person name="Hauser L."/>
            <person name="Markowitz V."/>
            <person name="Cheng J.-F."/>
            <person name="Hugenholtz P."/>
            <person name="Woyke T."/>
            <person name="Wu D."/>
            <person name="Tindall B."/>
            <person name="Pomrenke H."/>
            <person name="Brambilla E."/>
            <person name="Klenk H.-P."/>
            <person name="Eisen J.A."/>
        </authorList>
    </citation>
    <scope>NUCLEOTIDE SEQUENCE [LARGE SCALE GENOMIC DNA]</scope>
    <source>
        <strain evidence="4">ATCC BAA-1392 / DSM 18658 / VKM B-2454 / MOB10</strain>
    </source>
</reference>
<evidence type="ECO:0000313" key="4">
    <source>
        <dbReference type="Proteomes" id="UP000010798"/>
    </source>
</evidence>
<evidence type="ECO:0000256" key="1">
    <source>
        <dbReference type="SAM" id="MobiDB-lite"/>
    </source>
</evidence>
<name>L0DID1_SINAD</name>